<dbReference type="FunFam" id="3.30.70.360:FF:000016">
    <property type="entry name" value="Peptidase family M20/M25/M40"/>
    <property type="match status" value="1"/>
</dbReference>
<gene>
    <name evidence="5" type="ORF">G3570_01205</name>
</gene>
<evidence type="ECO:0000256" key="1">
    <source>
        <dbReference type="ARBA" id="ARBA00022670"/>
    </source>
</evidence>
<organism evidence="5 6">
    <name type="scientific">Halalkalibaculum roseum</name>
    <dbReference type="NCBI Taxonomy" id="2709311"/>
    <lineage>
        <taxon>Bacteria</taxon>
        <taxon>Pseudomonadati</taxon>
        <taxon>Balneolota</taxon>
        <taxon>Balneolia</taxon>
        <taxon>Balneolales</taxon>
        <taxon>Balneolaceae</taxon>
        <taxon>Halalkalibaculum</taxon>
    </lineage>
</organism>
<reference evidence="5 6" key="1">
    <citation type="submission" date="2020-02" db="EMBL/GenBank/DDBJ databases">
        <title>Balneolaceae bacterium YR4-1, complete genome.</title>
        <authorList>
            <person name="Li Y."/>
            <person name="Wu S."/>
        </authorList>
    </citation>
    <scope>NUCLEOTIDE SEQUENCE [LARGE SCALE GENOMIC DNA]</scope>
    <source>
        <strain evidence="5 6">YR4-1</strain>
    </source>
</reference>
<dbReference type="SUPFAM" id="SSF53187">
    <property type="entry name" value="Zn-dependent exopeptidases"/>
    <property type="match status" value="1"/>
</dbReference>
<dbReference type="NCBIfam" id="NF006053">
    <property type="entry name" value="PRK08201.1"/>
    <property type="match status" value="1"/>
</dbReference>
<dbReference type="PANTHER" id="PTHR43270:SF12">
    <property type="entry name" value="SUCCINYL-DIAMINOPIMELATE DESUCCINYLASE"/>
    <property type="match status" value="1"/>
</dbReference>
<dbReference type="Pfam" id="PF07687">
    <property type="entry name" value="M20_dimer"/>
    <property type="match status" value="1"/>
</dbReference>
<protein>
    <submittedName>
        <fullName evidence="5">Dipeptidase</fullName>
    </submittedName>
</protein>
<proteinExistence type="predicted"/>
<dbReference type="Gene3D" id="3.30.70.360">
    <property type="match status" value="1"/>
</dbReference>
<evidence type="ECO:0000313" key="5">
    <source>
        <dbReference type="EMBL" id="NGP75234.1"/>
    </source>
</evidence>
<evidence type="ECO:0000259" key="4">
    <source>
        <dbReference type="Pfam" id="PF07687"/>
    </source>
</evidence>
<name>A0A6M1SW66_9BACT</name>
<evidence type="ECO:0000256" key="3">
    <source>
        <dbReference type="ARBA" id="ARBA00022801"/>
    </source>
</evidence>
<dbReference type="InterPro" id="IPR011650">
    <property type="entry name" value="Peptidase_M20_dimer"/>
</dbReference>
<dbReference type="NCBIfam" id="NF005914">
    <property type="entry name" value="PRK07907.1"/>
    <property type="match status" value="1"/>
</dbReference>
<dbReference type="AlphaFoldDB" id="A0A6M1SW66"/>
<dbReference type="PANTHER" id="PTHR43270">
    <property type="entry name" value="BETA-ALA-HIS DIPEPTIDASE"/>
    <property type="match status" value="1"/>
</dbReference>
<keyword evidence="1" id="KW-0645">Protease</keyword>
<dbReference type="GO" id="GO:0006508">
    <property type="term" value="P:proteolysis"/>
    <property type="evidence" value="ECO:0007669"/>
    <property type="project" value="UniProtKB-KW"/>
</dbReference>
<accession>A0A6M1SW66</accession>
<evidence type="ECO:0000256" key="2">
    <source>
        <dbReference type="ARBA" id="ARBA00022723"/>
    </source>
</evidence>
<comment type="caution">
    <text evidence="5">The sequence shown here is derived from an EMBL/GenBank/DDBJ whole genome shotgun (WGS) entry which is preliminary data.</text>
</comment>
<dbReference type="CDD" id="cd05680">
    <property type="entry name" value="M20_dipept_like"/>
    <property type="match status" value="1"/>
</dbReference>
<dbReference type="InterPro" id="IPR051458">
    <property type="entry name" value="Cyt/Met_Dipeptidase"/>
</dbReference>
<dbReference type="GO" id="GO:0046872">
    <property type="term" value="F:metal ion binding"/>
    <property type="evidence" value="ECO:0007669"/>
    <property type="project" value="UniProtKB-KW"/>
</dbReference>
<evidence type="ECO:0000313" key="6">
    <source>
        <dbReference type="Proteomes" id="UP000473278"/>
    </source>
</evidence>
<dbReference type="RefSeq" id="WP_165138360.1">
    <property type="nucleotide sequence ID" value="NZ_JAALLT010000001.1"/>
</dbReference>
<keyword evidence="2" id="KW-0479">Metal-binding</keyword>
<keyword evidence="6" id="KW-1185">Reference proteome</keyword>
<feature type="domain" description="Peptidase M20 dimerisation" evidence="4">
    <location>
        <begin position="193"/>
        <end position="352"/>
    </location>
</feature>
<dbReference type="Proteomes" id="UP000473278">
    <property type="component" value="Unassembled WGS sequence"/>
</dbReference>
<keyword evidence="3" id="KW-0378">Hydrolase</keyword>
<dbReference type="EMBL" id="JAALLT010000001">
    <property type="protein sequence ID" value="NGP75234.1"/>
    <property type="molecule type" value="Genomic_DNA"/>
</dbReference>
<dbReference type="Pfam" id="PF01546">
    <property type="entry name" value="Peptidase_M20"/>
    <property type="match status" value="1"/>
</dbReference>
<sequence length="461" mass="51404">MSKVQDYIDSHKDHFKEELFELLRIPSISTNSDHKGDVLDAAHYLVDRLEALDLDRVELFETDGNPIVFGELITDESKPTVLVYGHYDVQPPDPLGKWDTPPFEPTVRNGNIYARGASDDKGQSFTHVKALEAYRKTDSKFPVNIKFIFEGEEEIGSPHLVPFIKEHKEMLECDMVLISDTAMFAEDTPSLTYGLRGLAYMEVDVVGPNRDLHSGVYGGAVDNPANVMAEIISKLKDEDGVIQIPGFYDDVVELDEEEREEYTKLPFDEEGFKKDLGLDTLHGEEGYSTLERTSARPSLDVNGLWSGYQGEGAKTVLPSEAGAKISMRLVPDQDPKEIARLFKEYVESLAPESVDVTVTEHHGGHPIVTDLSFYGLQAAAEAFKNVYDKEPLFTREGGSIPIVADFENVLGAQSILMGFGLNSDAIHSPNEKFALKDFYRGISTSAKFFELLPKYALQPEH</sequence>
<dbReference type="Gene3D" id="3.40.630.10">
    <property type="entry name" value="Zn peptidases"/>
    <property type="match status" value="1"/>
</dbReference>
<dbReference type="GO" id="GO:0008233">
    <property type="term" value="F:peptidase activity"/>
    <property type="evidence" value="ECO:0007669"/>
    <property type="project" value="UniProtKB-KW"/>
</dbReference>
<dbReference type="NCBIfam" id="NF006579">
    <property type="entry name" value="PRK09104.1"/>
    <property type="match status" value="1"/>
</dbReference>
<dbReference type="InterPro" id="IPR002933">
    <property type="entry name" value="Peptidase_M20"/>
</dbReference>